<dbReference type="PROSITE" id="PS51257">
    <property type="entry name" value="PROKAR_LIPOPROTEIN"/>
    <property type="match status" value="1"/>
</dbReference>
<keyword evidence="2" id="KW-1185">Reference proteome</keyword>
<organism evidence="1 2">
    <name type="scientific">Candidatus Seongchinamella marina</name>
    <dbReference type="NCBI Taxonomy" id="2518990"/>
    <lineage>
        <taxon>Bacteria</taxon>
        <taxon>Pseudomonadati</taxon>
        <taxon>Pseudomonadota</taxon>
        <taxon>Gammaproteobacteria</taxon>
        <taxon>Cellvibrionales</taxon>
        <taxon>Halieaceae</taxon>
        <taxon>Seongchinamella</taxon>
    </lineage>
</organism>
<dbReference type="Gene3D" id="2.120.10.30">
    <property type="entry name" value="TolB, C-terminal domain"/>
    <property type="match status" value="1"/>
</dbReference>
<evidence type="ECO:0000313" key="1">
    <source>
        <dbReference type="EMBL" id="MCX2972605.1"/>
    </source>
</evidence>
<accession>A0ABT3SSH8</accession>
<dbReference type="InterPro" id="IPR011042">
    <property type="entry name" value="6-blade_b-propeller_TolB-like"/>
</dbReference>
<dbReference type="RefSeq" id="WP_279251601.1">
    <property type="nucleotide sequence ID" value="NZ_SHNP01000001.1"/>
</dbReference>
<dbReference type="EMBL" id="SHNP01000001">
    <property type="protein sequence ID" value="MCX2972605.1"/>
    <property type="molecule type" value="Genomic_DNA"/>
</dbReference>
<dbReference type="Proteomes" id="UP001143307">
    <property type="component" value="Unassembled WGS sequence"/>
</dbReference>
<name>A0ABT3SSH8_9GAMM</name>
<proteinExistence type="predicted"/>
<dbReference type="PANTHER" id="PTHR11799:SF12">
    <property type="entry name" value="PARAOXONASE-RELATED"/>
    <property type="match status" value="1"/>
</dbReference>
<evidence type="ECO:0008006" key="3">
    <source>
        <dbReference type="Google" id="ProtNLM"/>
    </source>
</evidence>
<sequence>MIKQLAAVLCVLSTTACIDDEMKISGCEPIGAIHPVCDMQSPEDIAALNDGHHLLLAHFGGMHNGTGSLALFDTRNEGITPLFPPASGVVDIDGADWGEPDCGPPPLDTFSPHGTHLHQLADGRWRYLVVNHGGRESVELFELLGDGNSSELAWRGCVPAGPETFMNDVVGMSNGDLIYTRMFHNSSQLEKLLSALGKNTGDVWRWNRRSGLRLLPGTDANQPNGIEIAADERHVFVNMYFTGELWKVDVETGEVVARAPVASGDNSAWGSDGRLWVTTHDDSIPNLLSCFMTQTEPCGAGFDIIAVDPKTLAFESVFSHRGAPMGAATVAVPQAGRVYMGSFVGDRLISVPDFGSN</sequence>
<dbReference type="PANTHER" id="PTHR11799">
    <property type="entry name" value="PARAOXONASE"/>
    <property type="match status" value="1"/>
</dbReference>
<protein>
    <recommendedName>
        <fullName evidence="3">SMP-30/Gluconolactonase/LRE-like region domain-containing protein</fullName>
    </recommendedName>
</protein>
<dbReference type="SUPFAM" id="SSF63829">
    <property type="entry name" value="Calcium-dependent phosphotriesterase"/>
    <property type="match status" value="1"/>
</dbReference>
<dbReference type="InterPro" id="IPR051288">
    <property type="entry name" value="Serum_paraoxonase/arylesterase"/>
</dbReference>
<gene>
    <name evidence="1" type="ORF">EYC87_03260</name>
</gene>
<comment type="caution">
    <text evidence="1">The sequence shown here is derived from an EMBL/GenBank/DDBJ whole genome shotgun (WGS) entry which is preliminary data.</text>
</comment>
<evidence type="ECO:0000313" key="2">
    <source>
        <dbReference type="Proteomes" id="UP001143307"/>
    </source>
</evidence>
<reference evidence="1" key="1">
    <citation type="submission" date="2019-02" db="EMBL/GenBank/DDBJ databases">
        <authorList>
            <person name="Li S.-H."/>
        </authorList>
    </citation>
    <scope>NUCLEOTIDE SEQUENCE</scope>
    <source>
        <strain evidence="1">IMCC8485</strain>
    </source>
</reference>